<evidence type="ECO:0000256" key="6">
    <source>
        <dbReference type="SAM" id="Phobius"/>
    </source>
</evidence>
<feature type="transmembrane region" description="Helical" evidence="6">
    <location>
        <begin position="208"/>
        <end position="230"/>
    </location>
</feature>
<evidence type="ECO:0000259" key="7">
    <source>
        <dbReference type="Pfam" id="PF00892"/>
    </source>
</evidence>
<comment type="subcellular location">
    <subcellularLocation>
        <location evidence="1">Membrane</location>
        <topology evidence="1">Multi-pass membrane protein</topology>
    </subcellularLocation>
</comment>
<feature type="domain" description="EamA" evidence="7">
    <location>
        <begin position="150"/>
        <end position="282"/>
    </location>
</feature>
<feature type="transmembrane region" description="Helical" evidence="6">
    <location>
        <begin position="242"/>
        <end position="260"/>
    </location>
</feature>
<keyword evidence="4 6" id="KW-1133">Transmembrane helix</keyword>
<evidence type="ECO:0000256" key="5">
    <source>
        <dbReference type="ARBA" id="ARBA00023136"/>
    </source>
</evidence>
<dbReference type="Pfam" id="PF00892">
    <property type="entry name" value="EamA"/>
    <property type="match status" value="2"/>
</dbReference>
<organism evidence="8 9">
    <name type="scientific">Spongiactinospora gelatinilytica</name>
    <dbReference type="NCBI Taxonomy" id="2666298"/>
    <lineage>
        <taxon>Bacteria</taxon>
        <taxon>Bacillati</taxon>
        <taxon>Actinomycetota</taxon>
        <taxon>Actinomycetes</taxon>
        <taxon>Streptosporangiales</taxon>
        <taxon>Streptosporangiaceae</taxon>
        <taxon>Spongiactinospora</taxon>
    </lineage>
</organism>
<evidence type="ECO:0000256" key="4">
    <source>
        <dbReference type="ARBA" id="ARBA00022989"/>
    </source>
</evidence>
<evidence type="ECO:0000256" key="2">
    <source>
        <dbReference type="ARBA" id="ARBA00007362"/>
    </source>
</evidence>
<dbReference type="InterPro" id="IPR050638">
    <property type="entry name" value="AA-Vitamin_Transporters"/>
</dbReference>
<keyword evidence="5 6" id="KW-0472">Membrane</keyword>
<reference evidence="8 9" key="1">
    <citation type="submission" date="2018-01" db="EMBL/GenBank/DDBJ databases">
        <title>Draft genome sequence of Sphaerisporangium sp. 7K107.</title>
        <authorList>
            <person name="Sahin N."/>
            <person name="Saygin H."/>
            <person name="Ay H."/>
        </authorList>
    </citation>
    <scope>NUCLEOTIDE SEQUENCE [LARGE SCALE GENOMIC DNA]</scope>
    <source>
        <strain evidence="8 9">7K107</strain>
    </source>
</reference>
<feature type="transmembrane region" description="Helical" evidence="6">
    <location>
        <begin position="91"/>
        <end position="112"/>
    </location>
</feature>
<dbReference type="InterPro" id="IPR037185">
    <property type="entry name" value="EmrE-like"/>
</dbReference>
<evidence type="ECO:0000313" key="9">
    <source>
        <dbReference type="Proteomes" id="UP000248544"/>
    </source>
</evidence>
<feature type="transmembrane region" description="Helical" evidence="6">
    <location>
        <begin position="266"/>
        <end position="283"/>
    </location>
</feature>
<name>A0A2W2I046_9ACTN</name>
<comment type="caution">
    <text evidence="8">The sequence shown here is derived from an EMBL/GenBank/DDBJ whole genome shotgun (WGS) entry which is preliminary data.</text>
</comment>
<evidence type="ECO:0000256" key="1">
    <source>
        <dbReference type="ARBA" id="ARBA00004141"/>
    </source>
</evidence>
<dbReference type="PANTHER" id="PTHR32322">
    <property type="entry name" value="INNER MEMBRANE TRANSPORTER"/>
    <property type="match status" value="1"/>
</dbReference>
<comment type="similarity">
    <text evidence="2">Belongs to the EamA transporter family.</text>
</comment>
<dbReference type="EMBL" id="POUA01000006">
    <property type="protein sequence ID" value="PZG56330.1"/>
    <property type="molecule type" value="Genomic_DNA"/>
</dbReference>
<feature type="transmembrane region" description="Helical" evidence="6">
    <location>
        <begin position="181"/>
        <end position="202"/>
    </location>
</feature>
<accession>A0A2W2I046</accession>
<dbReference type="InterPro" id="IPR000620">
    <property type="entry name" value="EamA_dom"/>
</dbReference>
<dbReference type="Proteomes" id="UP000248544">
    <property type="component" value="Unassembled WGS sequence"/>
</dbReference>
<proteinExistence type="inferred from homology"/>
<dbReference type="GO" id="GO:0016020">
    <property type="term" value="C:membrane"/>
    <property type="evidence" value="ECO:0007669"/>
    <property type="project" value="UniProtKB-SubCell"/>
</dbReference>
<gene>
    <name evidence="8" type="ORF">C1I98_01480</name>
</gene>
<protein>
    <submittedName>
        <fullName evidence="8">EamA/RhaT family transporter</fullName>
    </submittedName>
</protein>
<evidence type="ECO:0000256" key="3">
    <source>
        <dbReference type="ARBA" id="ARBA00022692"/>
    </source>
</evidence>
<evidence type="ECO:0000313" key="8">
    <source>
        <dbReference type="EMBL" id="PZG56330.1"/>
    </source>
</evidence>
<keyword evidence="9" id="KW-1185">Reference proteome</keyword>
<keyword evidence="3 6" id="KW-0812">Transmembrane</keyword>
<dbReference type="RefSeq" id="WP_111165232.1">
    <property type="nucleotide sequence ID" value="NZ_POUA01000006.1"/>
</dbReference>
<feature type="domain" description="EamA" evidence="7">
    <location>
        <begin position="8"/>
        <end position="138"/>
    </location>
</feature>
<feature type="transmembrane region" description="Helical" evidence="6">
    <location>
        <begin position="149"/>
        <end position="169"/>
    </location>
</feature>
<dbReference type="AlphaFoldDB" id="A0A2W2I046"/>
<dbReference type="SUPFAM" id="SSF103481">
    <property type="entry name" value="Multidrug resistance efflux transporter EmrE"/>
    <property type="match status" value="2"/>
</dbReference>
<dbReference type="PANTHER" id="PTHR32322:SF9">
    <property type="entry name" value="AMINO-ACID METABOLITE EFFLUX PUMP-RELATED"/>
    <property type="match status" value="1"/>
</dbReference>
<feature type="transmembrane region" description="Helical" evidence="6">
    <location>
        <begin position="124"/>
        <end position="143"/>
    </location>
</feature>
<sequence>MNRRIWWALVLLSALWGAAYPLIEIALQGLSPVHVVLGRVATAAVMLTPLALRYGALQPLLRHPRAVIETALMQSTAPLLLLTVGQQYVPSGLASILVGAQPLFVALLAVRFAPGERPRGWPGILGLVLGFLGLILLFGFDLRGGPEELLGGVLLVGAAVCYAAGGLMIHRRHADAEPLGVATCSMLVTTCALLIPGVLSLPSSVPDLSVLGVLMVLGVVCTGGTLVLFYTLVSRAGPARAALAFYLSPAFAVLFGVTLLHERLTAVTALGLVAIVAGAALAGRSEKTAAL</sequence>